<dbReference type="EMBL" id="UINC01026898">
    <property type="protein sequence ID" value="SVB05183.1"/>
    <property type="molecule type" value="Genomic_DNA"/>
</dbReference>
<evidence type="ECO:0000313" key="1">
    <source>
        <dbReference type="EMBL" id="SVB05183.1"/>
    </source>
</evidence>
<protein>
    <submittedName>
        <fullName evidence="1">Uncharacterized protein</fullName>
    </submittedName>
</protein>
<organism evidence="1">
    <name type="scientific">marine metagenome</name>
    <dbReference type="NCBI Taxonomy" id="408172"/>
    <lineage>
        <taxon>unclassified sequences</taxon>
        <taxon>metagenomes</taxon>
        <taxon>ecological metagenomes</taxon>
    </lineage>
</organism>
<reference evidence="1" key="1">
    <citation type="submission" date="2018-05" db="EMBL/GenBank/DDBJ databases">
        <authorList>
            <person name="Lanie J.A."/>
            <person name="Ng W.-L."/>
            <person name="Kazmierczak K.M."/>
            <person name="Andrzejewski T.M."/>
            <person name="Davidsen T.M."/>
            <person name="Wayne K.J."/>
            <person name="Tettelin H."/>
            <person name="Glass J.I."/>
            <person name="Rusch D."/>
            <person name="Podicherti R."/>
            <person name="Tsui H.-C.T."/>
            <person name="Winkler M.E."/>
        </authorList>
    </citation>
    <scope>NUCLEOTIDE SEQUENCE</scope>
</reference>
<gene>
    <name evidence="1" type="ORF">METZ01_LOCUS158037</name>
</gene>
<proteinExistence type="predicted"/>
<accession>A0A382AVX4</accession>
<dbReference type="AlphaFoldDB" id="A0A382AVX4"/>
<sequence>MPNSVEHEQNIFDWVFNWAWTSSPITIS</sequence>
<name>A0A382AVX4_9ZZZZ</name>